<feature type="region of interest" description="Disordered" evidence="1">
    <location>
        <begin position="273"/>
        <end position="302"/>
    </location>
</feature>
<sequence>MADDEELKRQRQSKALGAAFLAHQVSQLEQSVDTLAFSRDARLYSRGGPRGGGRGGNARGAGRGGANAASSGVNLDRQRSVRVIDPSALVHALPVLKRWIREDKYKLVVPLSALSTLDMLKRAPEPLHGHARDATRFLEGQLAIAHQIQSAFSPEHAEARIRLRAQTTAEEMPWPEVQKLFAVPPDWVVKLPEGVELPFVEEDGEAPPPPLPLPTADDIPRHLRGALQCALYFATQRTPESSSASSPAASTALFKSMIPTPAPLAAELARLVRAASPSQSGGTSSSSSSPRKQSAPPPAPDFLAISSGDALAYYLDTFFPSVSQSSAYYSIPSTQVVAASAWLKQQAASRQQQSGGGGSGGSGSRNHGGASGEGQSRGSTRGRGQSAQNQPARGRGGGGSGRGGRRGAPDDGPARTLFAPP</sequence>
<dbReference type="AlphaFoldDB" id="A0A9P6W6T5"/>
<feature type="compositionally biased region" description="Low complexity" evidence="1">
    <location>
        <begin position="273"/>
        <end position="294"/>
    </location>
</feature>
<dbReference type="EMBL" id="PUHQ01000006">
    <property type="protein sequence ID" value="KAG0666150.1"/>
    <property type="molecule type" value="Genomic_DNA"/>
</dbReference>
<comment type="caution">
    <text evidence="2">The sequence shown here is derived from an EMBL/GenBank/DDBJ whole genome shotgun (WGS) entry which is preliminary data.</text>
</comment>
<organism evidence="2 3">
    <name type="scientific">Rhodotorula mucilaginosa</name>
    <name type="common">Yeast</name>
    <name type="synonym">Rhodotorula rubra</name>
    <dbReference type="NCBI Taxonomy" id="5537"/>
    <lineage>
        <taxon>Eukaryota</taxon>
        <taxon>Fungi</taxon>
        <taxon>Dikarya</taxon>
        <taxon>Basidiomycota</taxon>
        <taxon>Pucciniomycotina</taxon>
        <taxon>Microbotryomycetes</taxon>
        <taxon>Sporidiobolales</taxon>
        <taxon>Sporidiobolaceae</taxon>
        <taxon>Rhodotorula</taxon>
    </lineage>
</organism>
<dbReference type="OrthoDB" id="69928at2759"/>
<evidence type="ECO:0000313" key="3">
    <source>
        <dbReference type="Proteomes" id="UP000777482"/>
    </source>
</evidence>
<accession>A0A9P6W6T5</accession>
<protein>
    <recommendedName>
        <fullName evidence="4">PIN domain-containing protein</fullName>
    </recommendedName>
</protein>
<evidence type="ECO:0008006" key="4">
    <source>
        <dbReference type="Google" id="ProtNLM"/>
    </source>
</evidence>
<dbReference type="Gene3D" id="3.40.50.1010">
    <property type="entry name" value="5'-nuclease"/>
    <property type="match status" value="1"/>
</dbReference>
<feature type="region of interest" description="Disordered" evidence="1">
    <location>
        <begin position="348"/>
        <end position="421"/>
    </location>
</feature>
<feature type="region of interest" description="Disordered" evidence="1">
    <location>
        <begin position="43"/>
        <end position="73"/>
    </location>
</feature>
<name>A0A9P6W6T5_RHOMI</name>
<gene>
    <name evidence="2" type="ORF">C6P46_005501</name>
</gene>
<feature type="compositionally biased region" description="Gly residues" evidence="1">
    <location>
        <begin position="354"/>
        <end position="363"/>
    </location>
</feature>
<evidence type="ECO:0000256" key="1">
    <source>
        <dbReference type="SAM" id="MobiDB-lite"/>
    </source>
</evidence>
<dbReference type="Proteomes" id="UP000777482">
    <property type="component" value="Unassembled WGS sequence"/>
</dbReference>
<keyword evidence="3" id="KW-1185">Reference proteome</keyword>
<feature type="compositionally biased region" description="Gly residues" evidence="1">
    <location>
        <begin position="48"/>
        <end position="65"/>
    </location>
</feature>
<proteinExistence type="predicted"/>
<reference evidence="2 3" key="1">
    <citation type="submission" date="2020-11" db="EMBL/GenBank/DDBJ databases">
        <title>Kefir isolates.</title>
        <authorList>
            <person name="Marcisauskas S."/>
            <person name="Kim Y."/>
            <person name="Blasche S."/>
        </authorList>
    </citation>
    <scope>NUCLEOTIDE SEQUENCE [LARGE SCALE GENOMIC DNA]</scope>
    <source>
        <strain evidence="2 3">KR</strain>
    </source>
</reference>
<feature type="compositionally biased region" description="Low complexity" evidence="1">
    <location>
        <begin position="364"/>
        <end position="393"/>
    </location>
</feature>
<evidence type="ECO:0000313" key="2">
    <source>
        <dbReference type="EMBL" id="KAG0666150.1"/>
    </source>
</evidence>